<proteinExistence type="inferred from homology"/>
<evidence type="ECO:0000259" key="2">
    <source>
        <dbReference type="Pfam" id="PF01370"/>
    </source>
</evidence>
<evidence type="ECO:0000313" key="5">
    <source>
        <dbReference type="Proteomes" id="UP000663828"/>
    </source>
</evidence>
<dbReference type="PANTHER" id="PTHR43000">
    <property type="entry name" value="DTDP-D-GLUCOSE 4,6-DEHYDRATASE-RELATED"/>
    <property type="match status" value="1"/>
</dbReference>
<name>A0A813V321_ADIRI</name>
<evidence type="ECO:0000256" key="1">
    <source>
        <dbReference type="ARBA" id="ARBA00007637"/>
    </source>
</evidence>
<dbReference type="InterPro" id="IPR036291">
    <property type="entry name" value="NAD(P)-bd_dom_sf"/>
</dbReference>
<dbReference type="Gene3D" id="3.40.50.720">
    <property type="entry name" value="NAD(P)-binding Rossmann-like Domain"/>
    <property type="match status" value="1"/>
</dbReference>
<feature type="domain" description="NAD-dependent epimerase/dehydratase" evidence="2">
    <location>
        <begin position="7"/>
        <end position="170"/>
    </location>
</feature>
<sequence length="286" mass="31511">MTTTRCVLVTGAAGTIGSYFSKNANKQKYKLRLMVHPSNPRNVIEAITPHGDVIEAELEKLETLLKACEGVDTVLHLAAIADASAKWDSLLQNNIIGTYNIFLAAKKSGVKRVIYASSIHAVSGYTKNKQIRTSDPVNPGDLYGVSKCFGEALGCYMGEQEGLSTIAIRIGAYLPYSFLNNQSRGVSCMDSWLSEPDAIHLFERCIDAPPALKFAIVHGLSRNTFNRMDINSTCDLLGYDPQDNFVEAQESFKSLNITNRLLTHNLHDSHQKSGLRDQSPEQTKNN</sequence>
<dbReference type="EMBL" id="CAJNOJ010000492">
    <property type="protein sequence ID" value="CAF1466825.1"/>
    <property type="molecule type" value="Genomic_DNA"/>
</dbReference>
<dbReference type="OrthoDB" id="2735536at2759"/>
<dbReference type="Proteomes" id="UP000663852">
    <property type="component" value="Unassembled WGS sequence"/>
</dbReference>
<dbReference type="Pfam" id="PF01370">
    <property type="entry name" value="Epimerase"/>
    <property type="match status" value="1"/>
</dbReference>
<reference evidence="3" key="1">
    <citation type="submission" date="2021-02" db="EMBL/GenBank/DDBJ databases">
        <authorList>
            <person name="Nowell W R."/>
        </authorList>
    </citation>
    <scope>NUCLEOTIDE SEQUENCE</scope>
</reference>
<dbReference type="AlphaFoldDB" id="A0A813V321"/>
<dbReference type="SUPFAM" id="SSF51735">
    <property type="entry name" value="NAD(P)-binding Rossmann-fold domains"/>
    <property type="match status" value="1"/>
</dbReference>
<organism evidence="3 5">
    <name type="scientific">Adineta ricciae</name>
    <name type="common">Rotifer</name>
    <dbReference type="NCBI Taxonomy" id="249248"/>
    <lineage>
        <taxon>Eukaryota</taxon>
        <taxon>Metazoa</taxon>
        <taxon>Spiralia</taxon>
        <taxon>Gnathifera</taxon>
        <taxon>Rotifera</taxon>
        <taxon>Eurotatoria</taxon>
        <taxon>Bdelloidea</taxon>
        <taxon>Adinetida</taxon>
        <taxon>Adinetidae</taxon>
        <taxon>Adineta</taxon>
    </lineage>
</organism>
<dbReference type="CDD" id="cd08946">
    <property type="entry name" value="SDR_e"/>
    <property type="match status" value="1"/>
</dbReference>
<keyword evidence="5" id="KW-1185">Reference proteome</keyword>
<protein>
    <recommendedName>
        <fullName evidence="2">NAD-dependent epimerase/dehydratase domain-containing protein</fullName>
    </recommendedName>
</protein>
<dbReference type="EMBL" id="CAJNOR010000183">
    <property type="protein sequence ID" value="CAF0830908.1"/>
    <property type="molecule type" value="Genomic_DNA"/>
</dbReference>
<evidence type="ECO:0000313" key="4">
    <source>
        <dbReference type="EMBL" id="CAF1466825.1"/>
    </source>
</evidence>
<gene>
    <name evidence="4" type="ORF">EDS130_LOCUS40518</name>
    <name evidence="3" type="ORF">XAT740_LOCUS4456</name>
</gene>
<comment type="similarity">
    <text evidence="1">Belongs to the NAD(P)-dependent epimerase/dehydratase family.</text>
</comment>
<dbReference type="Proteomes" id="UP000663828">
    <property type="component" value="Unassembled WGS sequence"/>
</dbReference>
<evidence type="ECO:0000313" key="3">
    <source>
        <dbReference type="EMBL" id="CAF0830908.1"/>
    </source>
</evidence>
<dbReference type="InterPro" id="IPR001509">
    <property type="entry name" value="Epimerase_deHydtase"/>
</dbReference>
<accession>A0A813V321</accession>
<comment type="caution">
    <text evidence="3">The sequence shown here is derived from an EMBL/GenBank/DDBJ whole genome shotgun (WGS) entry which is preliminary data.</text>
</comment>